<dbReference type="AlphaFoldDB" id="A0A3S0NPX9"/>
<evidence type="ECO:0000313" key="2">
    <source>
        <dbReference type="Proteomes" id="UP000276953"/>
    </source>
</evidence>
<sequence>MQRSDTLLTGNQYRHLYFGYTFQKNINLTKPVTRRKK</sequence>
<comment type="caution">
    <text evidence="1">The sequence shown here is derived from an EMBL/GenBank/DDBJ whole genome shotgun (WGS) entry which is preliminary data.</text>
</comment>
<proteinExistence type="predicted"/>
<evidence type="ECO:0000313" key="1">
    <source>
        <dbReference type="EMBL" id="RTZ50474.1"/>
    </source>
</evidence>
<accession>A0A3S0NPX9</accession>
<dbReference type="InterPro" id="IPR032578">
    <property type="entry name" value="DUF4919"/>
</dbReference>
<dbReference type="Proteomes" id="UP000276953">
    <property type="component" value="Unassembled WGS sequence"/>
</dbReference>
<organism evidence="1 2">
    <name type="scientific">Chryseobacterium arthrosphaerae</name>
    <dbReference type="NCBI Taxonomy" id="651561"/>
    <lineage>
        <taxon>Bacteria</taxon>
        <taxon>Pseudomonadati</taxon>
        <taxon>Bacteroidota</taxon>
        <taxon>Flavobacteriia</taxon>
        <taxon>Flavobacteriales</taxon>
        <taxon>Weeksellaceae</taxon>
        <taxon>Chryseobacterium group</taxon>
        <taxon>Chryseobacterium</taxon>
    </lineage>
</organism>
<gene>
    <name evidence="1" type="ORF">EJ377_07235</name>
</gene>
<reference evidence="1 2" key="1">
    <citation type="submission" date="2018-12" db="EMBL/GenBank/DDBJ databases">
        <title>Draft Genome Sequence of Chryseobacterium arthrosphaerae strain ED882-96 Isolated from the Blood of a Patient with Liver Cirrhosis in Taiwan.</title>
        <authorList>
            <person name="Lin J.-N."/>
            <person name="Lai C.-H."/>
            <person name="Yang C.-H."/>
            <person name="Huang Y.-H."/>
        </authorList>
    </citation>
    <scope>NUCLEOTIDE SEQUENCE [LARGE SCALE GENOMIC DNA]</scope>
    <source>
        <strain evidence="1 2">ED882-96</strain>
    </source>
</reference>
<name>A0A3S0NPX9_9FLAO</name>
<dbReference type="EMBL" id="RYFC01000001">
    <property type="protein sequence ID" value="RTZ50474.1"/>
    <property type="molecule type" value="Genomic_DNA"/>
</dbReference>
<dbReference type="Pfam" id="PF16266">
    <property type="entry name" value="DUF4919"/>
    <property type="match status" value="1"/>
</dbReference>
<protein>
    <submittedName>
        <fullName evidence="1">DUF4919 domain-containing protein</fullName>
    </submittedName>
</protein>